<evidence type="ECO:0000256" key="6">
    <source>
        <dbReference type="ARBA" id="ARBA00023136"/>
    </source>
</evidence>
<keyword evidence="11" id="KW-1185">Reference proteome</keyword>
<feature type="transmembrane region" description="Helical" evidence="7">
    <location>
        <begin position="48"/>
        <end position="72"/>
    </location>
</feature>
<feature type="region of interest" description="Disordered" evidence="8">
    <location>
        <begin position="210"/>
        <end position="240"/>
    </location>
</feature>
<sequence>MSNMAGDIWATLYSTVLATIFSYIIGLPLGILLVTGEQGGVRPLPRPLMSVINFIINILRSVPFLILMIMAIPLSRVILGTSVGTNAMIPPLVIAAFPFVARMVESSLREVDHGVLEAAESMGASPFQIVRKVLLPEAMPSLLTSATTVTITILGYGAMAGIIGGNGLGATAINYGYYRNKAIILYGAVIVLVILVQIIQSIGTRTAVSSDRRLSKSGRKKGRQEANRQVNRDKRTPGAM</sequence>
<comment type="caution">
    <text evidence="10">The sequence shown here is derived from an EMBL/GenBank/DDBJ whole genome shotgun (WGS) entry which is preliminary data.</text>
</comment>
<keyword evidence="6 7" id="KW-0472">Membrane</keyword>
<dbReference type="InterPro" id="IPR051322">
    <property type="entry name" value="AA_ABC_Transporter_Permease"/>
</dbReference>
<keyword evidence="5 7" id="KW-1133">Transmembrane helix</keyword>
<organism evidence="10 11">
    <name type="scientific">Flavonifractor hominis</name>
    <dbReference type="NCBI Taxonomy" id="3133178"/>
    <lineage>
        <taxon>Bacteria</taxon>
        <taxon>Bacillati</taxon>
        <taxon>Bacillota</taxon>
        <taxon>Clostridia</taxon>
        <taxon>Eubacteriales</taxon>
        <taxon>Oscillospiraceae</taxon>
        <taxon>Flavonifractor</taxon>
    </lineage>
</organism>
<dbReference type="Proteomes" id="UP001440599">
    <property type="component" value="Unassembled WGS sequence"/>
</dbReference>
<accession>A0ABV1EMV7</accession>
<keyword evidence="2 7" id="KW-0813">Transport</keyword>
<evidence type="ECO:0000256" key="8">
    <source>
        <dbReference type="SAM" id="MobiDB-lite"/>
    </source>
</evidence>
<dbReference type="EMBL" id="JBBMFT010000002">
    <property type="protein sequence ID" value="MEQ2455930.1"/>
    <property type="molecule type" value="Genomic_DNA"/>
</dbReference>
<evidence type="ECO:0000256" key="3">
    <source>
        <dbReference type="ARBA" id="ARBA00022475"/>
    </source>
</evidence>
<dbReference type="PROSITE" id="PS50928">
    <property type="entry name" value="ABC_TM1"/>
    <property type="match status" value="1"/>
</dbReference>
<evidence type="ECO:0000256" key="4">
    <source>
        <dbReference type="ARBA" id="ARBA00022692"/>
    </source>
</evidence>
<dbReference type="PANTHER" id="PTHR30450">
    <property type="entry name" value="ABC TRANSPORTER PERMEASE"/>
    <property type="match status" value="1"/>
</dbReference>
<dbReference type="InterPro" id="IPR000515">
    <property type="entry name" value="MetI-like"/>
</dbReference>
<comment type="subcellular location">
    <subcellularLocation>
        <location evidence="1 7">Cell membrane</location>
        <topology evidence="1 7">Multi-pass membrane protein</topology>
    </subcellularLocation>
</comment>
<evidence type="ECO:0000313" key="11">
    <source>
        <dbReference type="Proteomes" id="UP001440599"/>
    </source>
</evidence>
<feature type="domain" description="ABC transmembrane type-1" evidence="9">
    <location>
        <begin position="8"/>
        <end position="203"/>
    </location>
</feature>
<dbReference type="Pfam" id="PF00528">
    <property type="entry name" value="BPD_transp_1"/>
    <property type="match status" value="1"/>
</dbReference>
<dbReference type="InterPro" id="IPR035906">
    <property type="entry name" value="MetI-like_sf"/>
</dbReference>
<dbReference type="CDD" id="cd06261">
    <property type="entry name" value="TM_PBP2"/>
    <property type="match status" value="1"/>
</dbReference>
<feature type="transmembrane region" description="Helical" evidence="7">
    <location>
        <begin position="12"/>
        <end position="36"/>
    </location>
</feature>
<gene>
    <name evidence="10" type="ORF">WMO45_05290</name>
</gene>
<evidence type="ECO:0000256" key="7">
    <source>
        <dbReference type="RuleBase" id="RU363032"/>
    </source>
</evidence>
<evidence type="ECO:0000259" key="9">
    <source>
        <dbReference type="PROSITE" id="PS50928"/>
    </source>
</evidence>
<evidence type="ECO:0000256" key="1">
    <source>
        <dbReference type="ARBA" id="ARBA00004651"/>
    </source>
</evidence>
<feature type="transmembrane region" description="Helical" evidence="7">
    <location>
        <begin position="78"/>
        <end position="100"/>
    </location>
</feature>
<protein>
    <submittedName>
        <fullName evidence="10">Methionine ABC transporter permease</fullName>
    </submittedName>
</protein>
<evidence type="ECO:0000256" key="5">
    <source>
        <dbReference type="ARBA" id="ARBA00022989"/>
    </source>
</evidence>
<feature type="transmembrane region" description="Helical" evidence="7">
    <location>
        <begin position="141"/>
        <end position="163"/>
    </location>
</feature>
<dbReference type="SUPFAM" id="SSF161098">
    <property type="entry name" value="MetI-like"/>
    <property type="match status" value="1"/>
</dbReference>
<feature type="transmembrane region" description="Helical" evidence="7">
    <location>
        <begin position="183"/>
        <end position="203"/>
    </location>
</feature>
<reference evidence="10 11" key="1">
    <citation type="submission" date="2024-03" db="EMBL/GenBank/DDBJ databases">
        <title>Human intestinal bacterial collection.</title>
        <authorList>
            <person name="Pauvert C."/>
            <person name="Hitch T.C.A."/>
            <person name="Clavel T."/>
        </authorList>
    </citation>
    <scope>NUCLEOTIDE SEQUENCE [LARGE SCALE GENOMIC DNA]</scope>
    <source>
        <strain evidence="10 11">CLA-AP-H34</strain>
    </source>
</reference>
<comment type="similarity">
    <text evidence="7">Belongs to the binding-protein-dependent transport system permease family.</text>
</comment>
<feature type="compositionally biased region" description="Basic and acidic residues" evidence="8">
    <location>
        <begin position="223"/>
        <end position="240"/>
    </location>
</feature>
<name>A0ABV1EMV7_9FIRM</name>
<keyword evidence="3" id="KW-1003">Cell membrane</keyword>
<evidence type="ECO:0000313" key="10">
    <source>
        <dbReference type="EMBL" id="MEQ2455930.1"/>
    </source>
</evidence>
<proteinExistence type="inferred from homology"/>
<keyword evidence="4 7" id="KW-0812">Transmembrane</keyword>
<dbReference type="PANTHER" id="PTHR30450:SF1">
    <property type="entry name" value="D-METHIONINE TRANSPORT SYSTEM PERMEASE PROTEIN METI-RELATED"/>
    <property type="match status" value="1"/>
</dbReference>
<dbReference type="Gene3D" id="1.10.3720.10">
    <property type="entry name" value="MetI-like"/>
    <property type="match status" value="1"/>
</dbReference>
<evidence type="ECO:0000256" key="2">
    <source>
        <dbReference type="ARBA" id="ARBA00022448"/>
    </source>
</evidence>